<sequence length="93" mass="10075">MVVVFLVAIKSVNPKAVLLDNVSNHLDGLVLNIYGPLVVCNPMVNGQSNNLRQGVDFDSALDQVNSLRGLDDKAVQRCSVGEFHRKGLKVTIS</sequence>
<dbReference type="EMBL" id="AP024450">
    <property type="protein sequence ID" value="BCS29874.1"/>
    <property type="molecule type" value="Genomic_DNA"/>
</dbReference>
<gene>
    <name evidence="1" type="ORF">APUU_80177S</name>
</gene>
<dbReference type="AlphaFoldDB" id="A0A7R8ARY9"/>
<dbReference type="KEGG" id="apuu:APUU_80177S"/>
<reference evidence="1" key="1">
    <citation type="submission" date="2021-01" db="EMBL/GenBank/DDBJ databases">
        <authorList>
            <consortium name="Aspergillus puulaauensis MK2 genome sequencing consortium"/>
            <person name="Kazuki M."/>
            <person name="Futagami T."/>
        </authorList>
    </citation>
    <scope>NUCLEOTIDE SEQUENCE</scope>
    <source>
        <strain evidence="1">MK2</strain>
    </source>
</reference>
<accession>A0A7R8ARY9</accession>
<dbReference type="RefSeq" id="XP_041562060.1">
    <property type="nucleotide sequence ID" value="XM_041696428.1"/>
</dbReference>
<keyword evidence="2" id="KW-1185">Reference proteome</keyword>
<reference evidence="1" key="2">
    <citation type="submission" date="2021-02" db="EMBL/GenBank/DDBJ databases">
        <title>Aspergillus puulaauensis MK2 genome sequence.</title>
        <authorList>
            <person name="Futagami T."/>
            <person name="Mori K."/>
            <person name="Kadooka C."/>
            <person name="Tanaka T."/>
        </authorList>
    </citation>
    <scope>NUCLEOTIDE SEQUENCE</scope>
    <source>
        <strain evidence="1">MK2</strain>
    </source>
</reference>
<protein>
    <submittedName>
        <fullName evidence="1">Uncharacterized protein</fullName>
    </submittedName>
</protein>
<dbReference type="GeneID" id="64979871"/>
<name>A0A7R8ARY9_9EURO</name>
<dbReference type="Proteomes" id="UP000654913">
    <property type="component" value="Chromosome 8"/>
</dbReference>
<evidence type="ECO:0000313" key="1">
    <source>
        <dbReference type="EMBL" id="BCS29874.1"/>
    </source>
</evidence>
<proteinExistence type="predicted"/>
<organism evidence="1 2">
    <name type="scientific">Aspergillus puulaauensis</name>
    <dbReference type="NCBI Taxonomy" id="1220207"/>
    <lineage>
        <taxon>Eukaryota</taxon>
        <taxon>Fungi</taxon>
        <taxon>Dikarya</taxon>
        <taxon>Ascomycota</taxon>
        <taxon>Pezizomycotina</taxon>
        <taxon>Eurotiomycetes</taxon>
        <taxon>Eurotiomycetidae</taxon>
        <taxon>Eurotiales</taxon>
        <taxon>Aspergillaceae</taxon>
        <taxon>Aspergillus</taxon>
    </lineage>
</organism>
<evidence type="ECO:0000313" key="2">
    <source>
        <dbReference type="Proteomes" id="UP000654913"/>
    </source>
</evidence>